<dbReference type="EMBL" id="JBHRSM010000016">
    <property type="protein sequence ID" value="MFC3086254.1"/>
    <property type="molecule type" value="Genomic_DNA"/>
</dbReference>
<comment type="caution">
    <text evidence="1">The sequence shown here is derived from an EMBL/GenBank/DDBJ whole genome shotgun (WGS) entry which is preliminary data.</text>
</comment>
<protein>
    <submittedName>
        <fullName evidence="1">Uncharacterized protein</fullName>
    </submittedName>
</protein>
<gene>
    <name evidence="1" type="ORF">ACFOD6_09370</name>
</gene>
<accession>A0ABV7DUQ3</accession>
<dbReference type="Proteomes" id="UP001595445">
    <property type="component" value="Unassembled WGS sequence"/>
</dbReference>
<keyword evidence="2" id="KW-1185">Reference proteome</keyword>
<evidence type="ECO:0000313" key="2">
    <source>
        <dbReference type="Proteomes" id="UP001595445"/>
    </source>
</evidence>
<sequence length="260" mass="28248">MGHIHLGVLPQTKKWREVVSLLEDRADDETVFAASAIAAERDLAAAVDNSVFVEAVRLLLMIPFAARSEDFGAALRDLDLQVASHPELLDIIAAAGDRLDAVARTSRTRTDFGELAGRALIATLGEQIGGALPGLFDTTAEDVRTEARRLSRPQGIGGLTRAFFGRLLSDTLSSWLDRTLASQTGPGRRMSDAGARGAFDLALGQYTHEATRIIREFAPGWYGKRLHESGRIDSHQAAAFGAVAMKKITEELRRKRNADE</sequence>
<reference evidence="2" key="1">
    <citation type="journal article" date="2019" name="Int. J. Syst. Evol. Microbiol.">
        <title>The Global Catalogue of Microorganisms (GCM) 10K type strain sequencing project: providing services to taxonomists for standard genome sequencing and annotation.</title>
        <authorList>
            <consortium name="The Broad Institute Genomics Platform"/>
            <consortium name="The Broad Institute Genome Sequencing Center for Infectious Disease"/>
            <person name="Wu L."/>
            <person name="Ma J."/>
        </authorList>
    </citation>
    <scope>NUCLEOTIDE SEQUENCE [LARGE SCALE GENOMIC DNA]</scope>
    <source>
        <strain evidence="2">KCTC 62102</strain>
    </source>
</reference>
<name>A0ABV7DUQ3_9RHOB</name>
<organism evidence="1 2">
    <name type="scientific">Tabrizicola soli</name>
    <dbReference type="NCBI Taxonomy" id="2185115"/>
    <lineage>
        <taxon>Bacteria</taxon>
        <taxon>Pseudomonadati</taxon>
        <taxon>Pseudomonadota</taxon>
        <taxon>Alphaproteobacteria</taxon>
        <taxon>Rhodobacterales</taxon>
        <taxon>Paracoccaceae</taxon>
        <taxon>Tabrizicola</taxon>
    </lineage>
</organism>
<proteinExistence type="predicted"/>
<evidence type="ECO:0000313" key="1">
    <source>
        <dbReference type="EMBL" id="MFC3086254.1"/>
    </source>
</evidence>
<dbReference type="RefSeq" id="WP_197646829.1">
    <property type="nucleotide sequence ID" value="NZ_JAEACP010000020.1"/>
</dbReference>